<evidence type="ECO:0000256" key="5">
    <source>
        <dbReference type="SAM" id="Coils"/>
    </source>
</evidence>
<dbReference type="InterPro" id="IPR013083">
    <property type="entry name" value="Znf_RING/FYVE/PHD"/>
</dbReference>
<evidence type="ECO:0000256" key="3">
    <source>
        <dbReference type="ARBA" id="ARBA00022833"/>
    </source>
</evidence>
<evidence type="ECO:0000256" key="2">
    <source>
        <dbReference type="ARBA" id="ARBA00022771"/>
    </source>
</evidence>
<feature type="compositionally biased region" description="Polar residues" evidence="6">
    <location>
        <begin position="79"/>
        <end position="97"/>
    </location>
</feature>
<dbReference type="InterPro" id="IPR001841">
    <property type="entry name" value="Znf_RING"/>
</dbReference>
<reference evidence="8 9" key="1">
    <citation type="journal article" date="2023" name="Plants (Basel)">
        <title>Bridging the Gap: Combining Genomics and Transcriptomics Approaches to Understand Stylosanthes scabra, an Orphan Legume from the Brazilian Caatinga.</title>
        <authorList>
            <person name="Ferreira-Neto J.R.C."/>
            <person name="da Silva M.D."/>
            <person name="Binneck E."/>
            <person name="de Melo N.F."/>
            <person name="da Silva R.H."/>
            <person name="de Melo A.L.T.M."/>
            <person name="Pandolfi V."/>
            <person name="Bustamante F.O."/>
            <person name="Brasileiro-Vidal A.C."/>
            <person name="Benko-Iseppon A.M."/>
        </authorList>
    </citation>
    <scope>NUCLEOTIDE SEQUENCE [LARGE SCALE GENOMIC DNA]</scope>
    <source>
        <tissue evidence="8">Leaves</tissue>
    </source>
</reference>
<dbReference type="PROSITE" id="PS50089">
    <property type="entry name" value="ZF_RING_2"/>
    <property type="match status" value="1"/>
</dbReference>
<evidence type="ECO:0000256" key="6">
    <source>
        <dbReference type="SAM" id="MobiDB-lite"/>
    </source>
</evidence>
<name>A0ABU6XKZ1_9FABA</name>
<gene>
    <name evidence="8" type="ORF">PIB30_061379</name>
</gene>
<evidence type="ECO:0000313" key="9">
    <source>
        <dbReference type="Proteomes" id="UP001341840"/>
    </source>
</evidence>
<sequence>MAVEARHLNLFPPQLISNRDMMNNHIETTNMNLNLYNAHQLGYSSLLPLSGTTTTAAAGAEVMLPPAMYSSIAADSLPQQQKTPIKSESTLSYNNIPLSRKRSRDTSSSINYPFPSSYPATASAAAAAAVSVQPHHKNGGSGSFTFLGEDITLQIHQHQLDIDQLVAQRMEKVRMELEEKRKRHARRIMEAIEVSVVKRLKAKEDEIEKIGKLNWALEEKVKSLCIENQIWRDLAQTNEATANALRTNLEQVLAQRGGAAVEDDGATVCPGGAATAAVMDDAESCCGSSDDCGDNKNLEEKVVESCGGGGGWRTLAGGSAQDKGGRLCRNCGKGESCVLILPCRHLCLCTVCGSSLHTCPICKSIKTASVHVNMS</sequence>
<dbReference type="CDD" id="cd16649">
    <property type="entry name" value="mRING-HC-C3HC5_CGRF1-like"/>
    <property type="match status" value="1"/>
</dbReference>
<keyword evidence="5" id="KW-0175">Coiled coil</keyword>
<dbReference type="Proteomes" id="UP001341840">
    <property type="component" value="Unassembled WGS sequence"/>
</dbReference>
<evidence type="ECO:0000259" key="7">
    <source>
        <dbReference type="PROSITE" id="PS50089"/>
    </source>
</evidence>
<proteinExistence type="predicted"/>
<evidence type="ECO:0000313" key="8">
    <source>
        <dbReference type="EMBL" id="MED6197920.1"/>
    </source>
</evidence>
<dbReference type="Pfam" id="PF13920">
    <property type="entry name" value="zf-C3HC4_3"/>
    <property type="match status" value="1"/>
</dbReference>
<dbReference type="PANTHER" id="PTHR42647">
    <property type="entry name" value="SBP (S-RIBONUCLEASE BINDING PROTEIN) FAMILY PROTEIN"/>
    <property type="match status" value="1"/>
</dbReference>
<dbReference type="PANTHER" id="PTHR42647:SF12">
    <property type="entry name" value="BOI-RELATED E3 UBIQUITIN-PROTEIN LIGASE 2-RELATED"/>
    <property type="match status" value="1"/>
</dbReference>
<accession>A0ABU6XKZ1</accession>
<keyword evidence="2 4" id="KW-0863">Zinc-finger</keyword>
<evidence type="ECO:0000256" key="1">
    <source>
        <dbReference type="ARBA" id="ARBA00022723"/>
    </source>
</evidence>
<keyword evidence="1" id="KW-0479">Metal-binding</keyword>
<organism evidence="8 9">
    <name type="scientific">Stylosanthes scabra</name>
    <dbReference type="NCBI Taxonomy" id="79078"/>
    <lineage>
        <taxon>Eukaryota</taxon>
        <taxon>Viridiplantae</taxon>
        <taxon>Streptophyta</taxon>
        <taxon>Embryophyta</taxon>
        <taxon>Tracheophyta</taxon>
        <taxon>Spermatophyta</taxon>
        <taxon>Magnoliopsida</taxon>
        <taxon>eudicotyledons</taxon>
        <taxon>Gunneridae</taxon>
        <taxon>Pentapetalae</taxon>
        <taxon>rosids</taxon>
        <taxon>fabids</taxon>
        <taxon>Fabales</taxon>
        <taxon>Fabaceae</taxon>
        <taxon>Papilionoideae</taxon>
        <taxon>50 kb inversion clade</taxon>
        <taxon>dalbergioids sensu lato</taxon>
        <taxon>Dalbergieae</taxon>
        <taxon>Pterocarpus clade</taxon>
        <taxon>Stylosanthes</taxon>
    </lineage>
</organism>
<evidence type="ECO:0000256" key="4">
    <source>
        <dbReference type="PROSITE-ProRule" id="PRU00175"/>
    </source>
</evidence>
<feature type="coiled-coil region" evidence="5">
    <location>
        <begin position="167"/>
        <end position="194"/>
    </location>
</feature>
<feature type="region of interest" description="Disordered" evidence="6">
    <location>
        <begin position="79"/>
        <end position="110"/>
    </location>
</feature>
<dbReference type="Gene3D" id="3.30.40.10">
    <property type="entry name" value="Zinc/RING finger domain, C3HC4 (zinc finger)"/>
    <property type="match status" value="1"/>
</dbReference>
<feature type="domain" description="RING-type" evidence="7">
    <location>
        <begin position="328"/>
        <end position="363"/>
    </location>
</feature>
<dbReference type="EMBL" id="JASCZI010212004">
    <property type="protein sequence ID" value="MED6197920.1"/>
    <property type="molecule type" value="Genomic_DNA"/>
</dbReference>
<protein>
    <recommendedName>
        <fullName evidence="7">RING-type domain-containing protein</fullName>
    </recommendedName>
</protein>
<keyword evidence="9" id="KW-1185">Reference proteome</keyword>
<comment type="caution">
    <text evidence="8">The sequence shown here is derived from an EMBL/GenBank/DDBJ whole genome shotgun (WGS) entry which is preliminary data.</text>
</comment>
<dbReference type="PIRSF" id="PIRSF036836">
    <property type="entry name" value="RNase_bind_SBP1"/>
    <property type="match status" value="1"/>
</dbReference>
<keyword evidence="3" id="KW-0862">Zinc</keyword>